<keyword evidence="2" id="KW-0812">Transmembrane</keyword>
<protein>
    <submittedName>
        <fullName evidence="3">Uncharacterized membrane protein YoaK (UPF0700 family)</fullName>
    </submittedName>
</protein>
<evidence type="ECO:0000313" key="3">
    <source>
        <dbReference type="EMBL" id="MBE1508463.1"/>
    </source>
</evidence>
<dbReference type="PANTHER" id="PTHR37314:SF5">
    <property type="entry name" value="SLR0142 PROTEIN"/>
    <property type="match status" value="1"/>
</dbReference>
<keyword evidence="2" id="KW-1133">Transmembrane helix</keyword>
<sequence length="256" mass="26536">MQLLKPASGVKTGATSRATSRAPNRNRGQEMKLPSLPTLLSFNGGYVDTLGFLALSGLFTAHVTGNFVTLGATMAHGLGGALSKVLVLPMFCLVVFASRLVCLKLQNRNRSPVRPMLVVKLILLAAVAVIAIVYGPFHGDENGVTFAVAMTLVSAMAIQNGLHRSHLSKAPPTTLMTGTTTQIMLDLADILANSKAQEITVAKARVKKMATAVLTFAVGCGAGAAGYMFIPVAAFSLPAIIAGVALFASTSGAEPN</sequence>
<dbReference type="Pfam" id="PF06912">
    <property type="entry name" value="DUF1275"/>
    <property type="match status" value="1"/>
</dbReference>
<keyword evidence="2" id="KW-0472">Membrane</keyword>
<dbReference type="InterPro" id="IPR010699">
    <property type="entry name" value="DUF1275"/>
</dbReference>
<proteinExistence type="predicted"/>
<reference evidence="3 4" key="1">
    <citation type="submission" date="2020-10" db="EMBL/GenBank/DDBJ databases">
        <title>Sequencing the genomes of 1000 actinobacteria strains.</title>
        <authorList>
            <person name="Klenk H.-P."/>
        </authorList>
    </citation>
    <scope>NUCLEOTIDE SEQUENCE [LARGE SCALE GENOMIC DNA]</scope>
    <source>
        <strain evidence="3 4">DSM 7307</strain>
    </source>
</reference>
<feature type="compositionally biased region" description="Polar residues" evidence="1">
    <location>
        <begin position="13"/>
        <end position="23"/>
    </location>
</feature>
<feature type="transmembrane region" description="Helical" evidence="2">
    <location>
        <begin position="81"/>
        <end position="105"/>
    </location>
</feature>
<gene>
    <name evidence="3" type="ORF">H4W29_005708</name>
</gene>
<organism evidence="3 4">
    <name type="scientific">Rhizobium viscosum</name>
    <name type="common">Arthrobacter viscosus</name>
    <dbReference type="NCBI Taxonomy" id="1673"/>
    <lineage>
        <taxon>Bacteria</taxon>
        <taxon>Pseudomonadati</taxon>
        <taxon>Pseudomonadota</taxon>
        <taxon>Alphaproteobacteria</taxon>
        <taxon>Hyphomicrobiales</taxon>
        <taxon>Rhizobiaceae</taxon>
        <taxon>Rhizobium/Agrobacterium group</taxon>
        <taxon>Rhizobium</taxon>
    </lineage>
</organism>
<feature type="transmembrane region" description="Helical" evidence="2">
    <location>
        <begin position="117"/>
        <end position="137"/>
    </location>
</feature>
<evidence type="ECO:0000313" key="4">
    <source>
        <dbReference type="Proteomes" id="UP000620262"/>
    </source>
</evidence>
<feature type="region of interest" description="Disordered" evidence="1">
    <location>
        <begin position="1"/>
        <end position="31"/>
    </location>
</feature>
<feature type="transmembrane region" description="Helical" evidence="2">
    <location>
        <begin position="143"/>
        <end position="162"/>
    </location>
</feature>
<comment type="caution">
    <text evidence="3">The sequence shown here is derived from an EMBL/GenBank/DDBJ whole genome shotgun (WGS) entry which is preliminary data.</text>
</comment>
<name>A0ABR9IZG3_RHIVS</name>
<dbReference type="Proteomes" id="UP000620262">
    <property type="component" value="Unassembled WGS sequence"/>
</dbReference>
<dbReference type="EMBL" id="JADBEC010000002">
    <property type="protein sequence ID" value="MBE1508463.1"/>
    <property type="molecule type" value="Genomic_DNA"/>
</dbReference>
<accession>A0ABR9IZG3</accession>
<evidence type="ECO:0000256" key="1">
    <source>
        <dbReference type="SAM" id="MobiDB-lite"/>
    </source>
</evidence>
<dbReference type="PANTHER" id="PTHR37314">
    <property type="entry name" value="SLR0142 PROTEIN"/>
    <property type="match status" value="1"/>
</dbReference>
<feature type="transmembrane region" description="Helical" evidence="2">
    <location>
        <begin position="209"/>
        <end position="229"/>
    </location>
</feature>
<evidence type="ECO:0000256" key="2">
    <source>
        <dbReference type="SAM" id="Phobius"/>
    </source>
</evidence>
<keyword evidence="4" id="KW-1185">Reference proteome</keyword>
<feature type="transmembrane region" description="Helical" evidence="2">
    <location>
        <begin position="39"/>
        <end position="61"/>
    </location>
</feature>